<dbReference type="OrthoDB" id="194358at2759"/>
<dbReference type="PANTHER" id="PTHR10039">
    <property type="entry name" value="AMELOGENIN"/>
    <property type="match status" value="1"/>
</dbReference>
<feature type="domain" description="Nephrocystin 3-like N-terminal" evidence="3">
    <location>
        <begin position="217"/>
        <end position="382"/>
    </location>
</feature>
<keyword evidence="2" id="KW-0040">ANK repeat</keyword>
<dbReference type="InterPro" id="IPR056884">
    <property type="entry name" value="NPHP3-like_N"/>
</dbReference>
<dbReference type="Pfam" id="PF24883">
    <property type="entry name" value="NPHP3_N"/>
    <property type="match status" value="1"/>
</dbReference>
<evidence type="ECO:0000256" key="2">
    <source>
        <dbReference type="PROSITE-ProRule" id="PRU00023"/>
    </source>
</evidence>
<dbReference type="Gene3D" id="1.25.40.20">
    <property type="entry name" value="Ankyrin repeat-containing domain"/>
    <property type="match status" value="1"/>
</dbReference>
<proteinExistence type="predicted"/>
<evidence type="ECO:0000313" key="4">
    <source>
        <dbReference type="EMBL" id="KZP23295.1"/>
    </source>
</evidence>
<dbReference type="SUPFAM" id="SSF52540">
    <property type="entry name" value="P-loop containing nucleoside triphosphate hydrolases"/>
    <property type="match status" value="1"/>
</dbReference>
<dbReference type="EMBL" id="KV417533">
    <property type="protein sequence ID" value="KZP23295.1"/>
    <property type="molecule type" value="Genomic_DNA"/>
</dbReference>
<sequence>MFPATESEHSDASTSFVGSLEMQPSATSTFSAKSLDIHLVHELGEKVEFANPDHFAVLSIDGKPVSKPGHKLPMPAPRWPSFNFNVSSTLNISIFRKRRWGKDALVAQYTGQGRDFLDRDAQYELTDERGSPVDLRLSVNVDLLSHSPNHSPAPKEQTFISIGTSGKVTNVGGHFINGDYNVYQEQNVYIEEKIEKWMDAPDTSPNFNAARKKHQPGTGSWFLDGSAFKRWKEEPDILLWLHGGPGCGKTVLCAAAIQKVIDFCDAKASTGYASFFFDGRSAEAALLVHEKLVRSIIMQLAHRCDGMPAALAEMYAKCDQGFLQPPIELAEATLLRIVDSFDDVFIVIDSLDECSERKDVVQWIQSIASRARGKLHMMATSRSEPDIRRGLHSVTGLEDISVVGRVIEADISAFLDAKLAAIDDWNEQGLKELVKKSLLGGSDGMFRWVALQLDGLMECVSREELEQQLKSLPKGLDETYARILSQSVRPKQLKMFLQCLAFSRRAMTVHEIAEVVTVDFDAPGLPAYNNRLRYMDPSKVVNICYGLVTEVDGVVKLAHFSVKEYLISEQILSGAAAKFHTTEALSHSALAQICLAYLLHFDKPDSLSTENLLSLPLARYAAQHWVAHFHSASSDHGNVAALQQLPVLLFEPSPSHVMRNWLCLYDEERPRREVDFKRNDFASPLYYACRSGSHAAVVNLISKGAIVNDEGGSHGSPLRVASLGGYLAIFQLLLEHGANTNAAGGVLTLPSTGFSWHTAPLGQFEEPESFSRTTVPLGQLGKFSLTLPSSS</sequence>
<dbReference type="InterPro" id="IPR036770">
    <property type="entry name" value="Ankyrin_rpt-contain_sf"/>
</dbReference>
<dbReference type="PROSITE" id="PS50088">
    <property type="entry name" value="ANK_REPEAT"/>
    <property type="match status" value="1"/>
</dbReference>
<reference evidence="4" key="1">
    <citation type="journal article" date="2016" name="Mol. Biol. Evol.">
        <title>Comparative Genomics of Early-Diverging Mushroom-Forming Fungi Provides Insights into the Origins of Lignocellulose Decay Capabilities.</title>
        <authorList>
            <person name="Nagy L.G."/>
            <person name="Riley R."/>
            <person name="Tritt A."/>
            <person name="Adam C."/>
            <person name="Daum C."/>
            <person name="Floudas D."/>
            <person name="Sun H."/>
            <person name="Yadav J.S."/>
            <person name="Pangilinan J."/>
            <person name="Larsson K.H."/>
            <person name="Matsuura K."/>
            <person name="Barry K."/>
            <person name="Labutti K."/>
            <person name="Kuo R."/>
            <person name="Ohm R.A."/>
            <person name="Bhattacharya S.S."/>
            <person name="Shirouzu T."/>
            <person name="Yoshinaga Y."/>
            <person name="Martin F.M."/>
            <person name="Grigoriev I.V."/>
            <person name="Hibbett D.S."/>
        </authorList>
    </citation>
    <scope>NUCLEOTIDE SEQUENCE [LARGE SCALE GENOMIC DNA]</scope>
    <source>
        <strain evidence="4">CBS 109695</strain>
    </source>
</reference>
<dbReference type="InterPro" id="IPR027417">
    <property type="entry name" value="P-loop_NTPase"/>
</dbReference>
<dbReference type="Pfam" id="PF12796">
    <property type="entry name" value="Ank_2"/>
    <property type="match status" value="1"/>
</dbReference>
<accession>A0A166LT89</accession>
<dbReference type="SUPFAM" id="SSF48403">
    <property type="entry name" value="Ankyrin repeat"/>
    <property type="match status" value="1"/>
</dbReference>
<dbReference type="Gene3D" id="3.40.50.300">
    <property type="entry name" value="P-loop containing nucleotide triphosphate hydrolases"/>
    <property type="match status" value="1"/>
</dbReference>
<evidence type="ECO:0000256" key="1">
    <source>
        <dbReference type="ARBA" id="ARBA00022737"/>
    </source>
</evidence>
<dbReference type="SMART" id="SM00248">
    <property type="entry name" value="ANK"/>
    <property type="match status" value="2"/>
</dbReference>
<dbReference type="AlphaFoldDB" id="A0A166LT89"/>
<keyword evidence="1" id="KW-0677">Repeat</keyword>
<gene>
    <name evidence="4" type="ORF">FIBSPDRAFT_858564</name>
</gene>
<organism evidence="4">
    <name type="scientific">Athelia psychrophila</name>
    <dbReference type="NCBI Taxonomy" id="1759441"/>
    <lineage>
        <taxon>Eukaryota</taxon>
        <taxon>Fungi</taxon>
        <taxon>Dikarya</taxon>
        <taxon>Basidiomycota</taxon>
        <taxon>Agaricomycotina</taxon>
        <taxon>Agaricomycetes</taxon>
        <taxon>Agaricomycetidae</taxon>
        <taxon>Atheliales</taxon>
        <taxon>Atheliaceae</taxon>
        <taxon>Athelia</taxon>
    </lineage>
</organism>
<dbReference type="InterPro" id="IPR002110">
    <property type="entry name" value="Ankyrin_rpt"/>
</dbReference>
<dbReference type="STRING" id="436010.A0A166LT89"/>
<feature type="repeat" description="ANK" evidence="2">
    <location>
        <begin position="713"/>
        <end position="745"/>
    </location>
</feature>
<dbReference type="PANTHER" id="PTHR10039:SF16">
    <property type="entry name" value="GPI INOSITOL-DEACYLASE"/>
    <property type="match status" value="1"/>
</dbReference>
<evidence type="ECO:0000259" key="3">
    <source>
        <dbReference type="Pfam" id="PF24883"/>
    </source>
</evidence>
<name>A0A166LT89_9AGAM</name>
<protein>
    <recommendedName>
        <fullName evidence="3">Nephrocystin 3-like N-terminal domain-containing protein</fullName>
    </recommendedName>
</protein>
<dbReference type="PROSITE" id="PS50297">
    <property type="entry name" value="ANK_REP_REGION"/>
    <property type="match status" value="1"/>
</dbReference>